<feature type="compositionally biased region" description="Low complexity" evidence="9">
    <location>
        <begin position="1"/>
        <end position="39"/>
    </location>
</feature>
<evidence type="ECO:0000256" key="1">
    <source>
        <dbReference type="ARBA" id="ARBA00004123"/>
    </source>
</evidence>
<feature type="compositionally biased region" description="Polar residues" evidence="9">
    <location>
        <begin position="58"/>
        <end position="93"/>
    </location>
</feature>
<evidence type="ECO:0000256" key="3">
    <source>
        <dbReference type="ARBA" id="ARBA00017306"/>
    </source>
</evidence>
<dbReference type="PRINTS" id="PR01217">
    <property type="entry name" value="PRICHEXTENSN"/>
</dbReference>
<comment type="similarity">
    <text evidence="2">Belongs to the TAF4 family.</text>
</comment>
<comment type="caution">
    <text evidence="11">The sequence shown here is derived from an EMBL/GenBank/DDBJ whole genome shotgun (WGS) entry which is preliminary data.</text>
</comment>
<dbReference type="InterPro" id="IPR007900">
    <property type="entry name" value="TAF4_C"/>
</dbReference>
<reference evidence="11" key="2">
    <citation type="submission" date="2023-05" db="EMBL/GenBank/DDBJ databases">
        <authorList>
            <consortium name="Lawrence Berkeley National Laboratory"/>
            <person name="Steindorff A."/>
            <person name="Hensen N."/>
            <person name="Bonometti L."/>
            <person name="Westerberg I."/>
            <person name="Brannstrom I.O."/>
            <person name="Guillou S."/>
            <person name="Cros-Aarteil S."/>
            <person name="Calhoun S."/>
            <person name="Haridas S."/>
            <person name="Kuo A."/>
            <person name="Mondo S."/>
            <person name="Pangilinan J."/>
            <person name="Riley R."/>
            <person name="Labutti K."/>
            <person name="Andreopoulos B."/>
            <person name="Lipzen A."/>
            <person name="Chen C."/>
            <person name="Yanf M."/>
            <person name="Daum C."/>
            <person name="Ng V."/>
            <person name="Clum A."/>
            <person name="Ohm R."/>
            <person name="Martin F."/>
            <person name="Silar P."/>
            <person name="Natvig D."/>
            <person name="Lalanne C."/>
            <person name="Gautier V."/>
            <person name="Ament-Velasquez S.L."/>
            <person name="Kruys A."/>
            <person name="Hutchinson M.I."/>
            <person name="Powell A.J."/>
            <person name="Barry K."/>
            <person name="Miller A.N."/>
            <person name="Grigoriev I.V."/>
            <person name="Debuchy R."/>
            <person name="Gladieux P."/>
            <person name="Thoren M.H."/>
            <person name="Johannesson H."/>
        </authorList>
    </citation>
    <scope>NUCLEOTIDE SEQUENCE</scope>
    <source>
        <strain evidence="11">PSN309</strain>
    </source>
</reference>
<feature type="region of interest" description="Disordered" evidence="9">
    <location>
        <begin position="1"/>
        <end position="198"/>
    </location>
</feature>
<evidence type="ECO:0000256" key="6">
    <source>
        <dbReference type="ARBA" id="ARBA00023242"/>
    </source>
</evidence>
<feature type="compositionally biased region" description="Pro residues" evidence="9">
    <location>
        <begin position="145"/>
        <end position="155"/>
    </location>
</feature>
<gene>
    <name evidence="11" type="ORF">QBC35DRAFT_381714</name>
</gene>
<feature type="compositionally biased region" description="Polar residues" evidence="9">
    <location>
        <begin position="567"/>
        <end position="576"/>
    </location>
</feature>
<feature type="region of interest" description="Disordered" evidence="9">
    <location>
        <begin position="561"/>
        <end position="601"/>
    </location>
</feature>
<evidence type="ECO:0000256" key="8">
    <source>
        <dbReference type="ARBA" id="ARBA00031747"/>
    </source>
</evidence>
<sequence length="661" mass="70588">MQQPQQGQHIQQAQHTQQAQQVQQQQQAHQAQQAQRPQPSYSPPQHSPSPAHTPQPQYQLPPNNRPRTSAEASSQPQSQYGTPSYGMSPQATVASPGAIASPTYQNMVPPTPPPQQQHHPYGANGHTVPSPVQTPTLALPETRPVLPPTPAPLTPLTPSLPNQQPIQQYTNATMTPIAPPPPVSTPGAMLPPSKPVSTKEYDYDVSDSLAGTGIDLRAEEQYLAELYGGSFAPDARTGLPANAAGGKNSFYGAGPANQPAEATSLSQEQFEVEAAKRAWDEAAQRLAVSRSIELMHPFLNVANLHYRFDKIAKEHGLSLMLDTKNPVPTGKMRTPQEFPPPKVVVQTVPGPDSTIVSTKATSFIPTDAYLVDQLALLSIATKHRLRALIEDADNVATHRQTTSHGEIPEEWADVAVPLRTGLDSLPEEATSPTSLKRSFDSFSNGQAATKGAKVIKDVNAAVRHGGTVDRDAEEARLRKRQKRLNPEAAQAGSRAGSAVPGTPGTAAPEGEAVKTPSKKELKKGAAAARLAEASSTANANQTLSALMGVGGFGRKKKQYNWMKSAGSGPSTPRANSTDAGTPGTGGAAKGVPEKTTLTQDGRMPRLGTWREDKEKGKNIQLRDLVTVLEIDGLQPRELQDAYDKLDNAPRMRPSQPGSALQ</sequence>
<organism evidence="11 12">
    <name type="scientific">Podospora australis</name>
    <dbReference type="NCBI Taxonomy" id="1536484"/>
    <lineage>
        <taxon>Eukaryota</taxon>
        <taxon>Fungi</taxon>
        <taxon>Dikarya</taxon>
        <taxon>Ascomycota</taxon>
        <taxon>Pezizomycotina</taxon>
        <taxon>Sordariomycetes</taxon>
        <taxon>Sordariomycetidae</taxon>
        <taxon>Sordariales</taxon>
        <taxon>Podosporaceae</taxon>
        <taxon>Podospora</taxon>
    </lineage>
</organism>
<proteinExistence type="inferred from homology"/>
<name>A0AAN6WWW1_9PEZI</name>
<evidence type="ECO:0000256" key="9">
    <source>
        <dbReference type="SAM" id="MobiDB-lite"/>
    </source>
</evidence>
<keyword evidence="5" id="KW-0804">Transcription</keyword>
<dbReference type="GO" id="GO:0005669">
    <property type="term" value="C:transcription factor TFIID complex"/>
    <property type="evidence" value="ECO:0007669"/>
    <property type="project" value="InterPro"/>
</dbReference>
<reference evidence="11" key="1">
    <citation type="journal article" date="2023" name="Mol. Phylogenet. Evol.">
        <title>Genome-scale phylogeny and comparative genomics of the fungal order Sordariales.</title>
        <authorList>
            <person name="Hensen N."/>
            <person name="Bonometti L."/>
            <person name="Westerberg I."/>
            <person name="Brannstrom I.O."/>
            <person name="Guillou S."/>
            <person name="Cros-Aarteil S."/>
            <person name="Calhoun S."/>
            <person name="Haridas S."/>
            <person name="Kuo A."/>
            <person name="Mondo S."/>
            <person name="Pangilinan J."/>
            <person name="Riley R."/>
            <person name="LaButti K."/>
            <person name="Andreopoulos B."/>
            <person name="Lipzen A."/>
            <person name="Chen C."/>
            <person name="Yan M."/>
            <person name="Daum C."/>
            <person name="Ng V."/>
            <person name="Clum A."/>
            <person name="Steindorff A."/>
            <person name="Ohm R.A."/>
            <person name="Martin F."/>
            <person name="Silar P."/>
            <person name="Natvig D.O."/>
            <person name="Lalanne C."/>
            <person name="Gautier V."/>
            <person name="Ament-Velasquez S.L."/>
            <person name="Kruys A."/>
            <person name="Hutchinson M.I."/>
            <person name="Powell A.J."/>
            <person name="Barry K."/>
            <person name="Miller A.N."/>
            <person name="Grigoriev I.V."/>
            <person name="Debuchy R."/>
            <person name="Gladieux P."/>
            <person name="Hiltunen Thoren M."/>
            <person name="Johannesson H."/>
        </authorList>
    </citation>
    <scope>NUCLEOTIDE SEQUENCE</scope>
    <source>
        <strain evidence="11">PSN309</strain>
    </source>
</reference>
<evidence type="ECO:0000256" key="5">
    <source>
        <dbReference type="ARBA" id="ARBA00023163"/>
    </source>
</evidence>
<evidence type="ECO:0000256" key="7">
    <source>
        <dbReference type="ARBA" id="ARBA00025346"/>
    </source>
</evidence>
<evidence type="ECO:0000256" key="4">
    <source>
        <dbReference type="ARBA" id="ARBA00023015"/>
    </source>
</evidence>
<keyword evidence="6" id="KW-0539">Nucleus</keyword>
<dbReference type="Pfam" id="PF05236">
    <property type="entry name" value="TAF4"/>
    <property type="match status" value="1"/>
</dbReference>
<accession>A0AAN6WWW1</accession>
<dbReference type="EMBL" id="MU864383">
    <property type="protein sequence ID" value="KAK4188795.1"/>
    <property type="molecule type" value="Genomic_DNA"/>
</dbReference>
<evidence type="ECO:0000259" key="10">
    <source>
        <dbReference type="Pfam" id="PF05236"/>
    </source>
</evidence>
<evidence type="ECO:0000313" key="11">
    <source>
        <dbReference type="EMBL" id="KAK4188795.1"/>
    </source>
</evidence>
<keyword evidence="4" id="KW-0805">Transcription regulation</keyword>
<keyword evidence="12" id="KW-1185">Reference proteome</keyword>
<evidence type="ECO:0000256" key="2">
    <source>
        <dbReference type="ARBA" id="ARBA00006178"/>
    </source>
</evidence>
<evidence type="ECO:0000313" key="12">
    <source>
        <dbReference type="Proteomes" id="UP001302126"/>
    </source>
</evidence>
<feature type="domain" description="Transcription initiation factor TFIID component TAF4 C-terminal" evidence="10">
    <location>
        <begin position="372"/>
        <end position="631"/>
    </location>
</feature>
<comment type="subcellular location">
    <subcellularLocation>
        <location evidence="1">Nucleus</location>
    </subcellularLocation>
</comment>
<dbReference type="AlphaFoldDB" id="A0AAN6WWW1"/>
<feature type="compositionally biased region" description="Pro residues" evidence="9">
    <location>
        <begin position="40"/>
        <end position="53"/>
    </location>
</feature>
<protein>
    <recommendedName>
        <fullName evidence="3">Transcription initiation factor TFIID subunit 4</fullName>
    </recommendedName>
    <alternativeName>
        <fullName evidence="8">TBP-associated factor 4</fullName>
    </alternativeName>
</protein>
<feature type="region of interest" description="Disordered" evidence="9">
    <location>
        <begin position="480"/>
        <end position="520"/>
    </location>
</feature>
<dbReference type="GO" id="GO:0006352">
    <property type="term" value="P:DNA-templated transcription initiation"/>
    <property type="evidence" value="ECO:0007669"/>
    <property type="project" value="InterPro"/>
</dbReference>
<feature type="region of interest" description="Disordered" evidence="9">
    <location>
        <begin position="642"/>
        <end position="661"/>
    </location>
</feature>
<dbReference type="Proteomes" id="UP001302126">
    <property type="component" value="Unassembled WGS sequence"/>
</dbReference>
<comment type="function">
    <text evidence="7">Functions as a component of the DNA-binding general transcription factor complex TFIID. Binding of TFIID to a promoter (with or without TATA element) is the initial step in pre-initiation complex (PIC) formation. TFIID plays a key role in the regulation of gene expression by RNA polymerase II through different activities such as transcription activator interaction, core promoter recognition and selectivity, TFIIA and TFIIB interaction, chromatin modification (histone acetylation by TAF1), facilitation of DNA opening and initiation of transcription.</text>
</comment>